<evidence type="ECO:0000256" key="1">
    <source>
        <dbReference type="ARBA" id="ARBA00006484"/>
    </source>
</evidence>
<evidence type="ECO:0008006" key="5">
    <source>
        <dbReference type="Google" id="ProtNLM"/>
    </source>
</evidence>
<dbReference type="Pfam" id="PF00106">
    <property type="entry name" value="adh_short"/>
    <property type="match status" value="1"/>
</dbReference>
<evidence type="ECO:0000313" key="3">
    <source>
        <dbReference type="EMBL" id="RDW92836.1"/>
    </source>
</evidence>
<dbReference type="Gene3D" id="3.40.50.720">
    <property type="entry name" value="NAD(P)-binding Rossmann-like Domain"/>
    <property type="match status" value="1"/>
</dbReference>
<dbReference type="CDD" id="cd05233">
    <property type="entry name" value="SDR_c"/>
    <property type="match status" value="1"/>
</dbReference>
<organism evidence="3 4">
    <name type="scientific">Aspergillus mulundensis</name>
    <dbReference type="NCBI Taxonomy" id="1810919"/>
    <lineage>
        <taxon>Eukaryota</taxon>
        <taxon>Fungi</taxon>
        <taxon>Dikarya</taxon>
        <taxon>Ascomycota</taxon>
        <taxon>Pezizomycotina</taxon>
        <taxon>Eurotiomycetes</taxon>
        <taxon>Eurotiomycetidae</taxon>
        <taxon>Eurotiales</taxon>
        <taxon>Aspergillaceae</taxon>
        <taxon>Aspergillus</taxon>
        <taxon>Aspergillus subgen. Nidulantes</taxon>
    </lineage>
</organism>
<dbReference type="PRINTS" id="PR00081">
    <property type="entry name" value="GDHRDH"/>
</dbReference>
<reference evidence="3 4" key="1">
    <citation type="journal article" date="2018" name="IMA Fungus">
        <title>IMA Genome-F 9: Draft genome sequence of Annulohypoxylon stygium, Aspergillus mulundensis, Berkeleyomyces basicola (syn. Thielaviopsis basicola), Ceratocystis smalleyi, two Cercospora beticola strains, Coleophoma cylindrospora, Fusarium fracticaudum, Phialophora cf. hyalina, and Morchella septimelata.</title>
        <authorList>
            <person name="Wingfield B.D."/>
            <person name="Bills G.F."/>
            <person name="Dong Y."/>
            <person name="Huang W."/>
            <person name="Nel W.J."/>
            <person name="Swalarsk-Parry B.S."/>
            <person name="Vaghefi N."/>
            <person name="Wilken P.M."/>
            <person name="An Z."/>
            <person name="de Beer Z.W."/>
            <person name="De Vos L."/>
            <person name="Chen L."/>
            <person name="Duong T.A."/>
            <person name="Gao Y."/>
            <person name="Hammerbacher A."/>
            <person name="Kikkert J.R."/>
            <person name="Li Y."/>
            <person name="Li H."/>
            <person name="Li K."/>
            <person name="Li Q."/>
            <person name="Liu X."/>
            <person name="Ma X."/>
            <person name="Naidoo K."/>
            <person name="Pethybridge S.J."/>
            <person name="Sun J."/>
            <person name="Steenkamp E.T."/>
            <person name="van der Nest M.A."/>
            <person name="van Wyk S."/>
            <person name="Wingfield M.J."/>
            <person name="Xiong C."/>
            <person name="Yue Q."/>
            <person name="Zhang X."/>
        </authorList>
    </citation>
    <scope>NUCLEOTIDE SEQUENCE [LARGE SCALE GENOMIC DNA]</scope>
    <source>
        <strain evidence="3 4">DSM 5745</strain>
    </source>
</reference>
<evidence type="ECO:0000256" key="2">
    <source>
        <dbReference type="ARBA" id="ARBA00022857"/>
    </source>
</evidence>
<dbReference type="PANTHER" id="PTHR42760:SF122">
    <property type="entry name" value="NAD(P)-BINDING PROTEIN"/>
    <property type="match status" value="1"/>
</dbReference>
<sequence length="286" mass="30685">MQPPLPSLTKTWHNDTYAAISPTRPELSAAGKTVIITGGGSGIGRATAHSFARAGAKRIILLGRTESKLRETEQQLSSVASEVAVEVYPTSVTDETTLRTIAKQVGTWDILILGAGYAPAPVNIQDADVDEWWGVFEARPMVTSKSFLPTANHKHSAIISLTSGPLVLPPAAMPGLSSYFASKLAGIKVLEFIGASNPNVFTASLHPGCVETENFHRSGATRETVPVDTPELSADFTVWLASREASFLNGRQVWVNWDVEELKGKTEEIQSGLLLTAGVYGWPYAP</sequence>
<dbReference type="InterPro" id="IPR036291">
    <property type="entry name" value="NAD(P)-bd_dom_sf"/>
</dbReference>
<proteinExistence type="inferred from homology"/>
<name>A0A3D8T2P6_9EURO</name>
<dbReference type="STRING" id="1810919.A0A3D8T2P6"/>
<comment type="similarity">
    <text evidence="1">Belongs to the short-chain dehydrogenases/reductases (SDR) family.</text>
</comment>
<dbReference type="AlphaFoldDB" id="A0A3D8T2P6"/>
<protein>
    <recommendedName>
        <fullName evidence="5">Short chain dehydrogenase</fullName>
    </recommendedName>
</protein>
<accession>A0A3D8T2P6</accession>
<dbReference type="GO" id="GO:0016616">
    <property type="term" value="F:oxidoreductase activity, acting on the CH-OH group of donors, NAD or NADP as acceptor"/>
    <property type="evidence" value="ECO:0007669"/>
    <property type="project" value="TreeGrafter"/>
</dbReference>
<keyword evidence="2" id="KW-0521">NADP</keyword>
<dbReference type="SUPFAM" id="SSF51735">
    <property type="entry name" value="NAD(P)-binding Rossmann-fold domains"/>
    <property type="match status" value="1"/>
</dbReference>
<dbReference type="OrthoDB" id="1933717at2759"/>
<dbReference type="InterPro" id="IPR002347">
    <property type="entry name" value="SDR_fam"/>
</dbReference>
<dbReference type="PANTHER" id="PTHR42760">
    <property type="entry name" value="SHORT-CHAIN DEHYDROGENASES/REDUCTASES FAMILY MEMBER"/>
    <property type="match status" value="1"/>
</dbReference>
<dbReference type="RefSeq" id="XP_026608019.1">
    <property type="nucleotide sequence ID" value="XM_026742174.1"/>
</dbReference>
<dbReference type="GeneID" id="38110528"/>
<comment type="caution">
    <text evidence="3">The sequence shown here is derived from an EMBL/GenBank/DDBJ whole genome shotgun (WGS) entry which is preliminary data.</text>
</comment>
<keyword evidence="4" id="KW-1185">Reference proteome</keyword>
<dbReference type="EMBL" id="PVWQ01000001">
    <property type="protein sequence ID" value="RDW92836.1"/>
    <property type="molecule type" value="Genomic_DNA"/>
</dbReference>
<dbReference type="GO" id="GO:0048038">
    <property type="term" value="F:quinone binding"/>
    <property type="evidence" value="ECO:0007669"/>
    <property type="project" value="TreeGrafter"/>
</dbReference>
<dbReference type="Proteomes" id="UP000256690">
    <property type="component" value="Unassembled WGS sequence"/>
</dbReference>
<gene>
    <name evidence="3" type="ORF">DSM5745_00158</name>
</gene>
<dbReference type="GO" id="GO:0006633">
    <property type="term" value="P:fatty acid biosynthetic process"/>
    <property type="evidence" value="ECO:0007669"/>
    <property type="project" value="TreeGrafter"/>
</dbReference>
<evidence type="ECO:0000313" key="4">
    <source>
        <dbReference type="Proteomes" id="UP000256690"/>
    </source>
</evidence>